<keyword evidence="7" id="KW-0326">Glycosidase</keyword>
<evidence type="ECO:0000313" key="8">
    <source>
        <dbReference type="EMBL" id="KAF2258134.1"/>
    </source>
</evidence>
<dbReference type="Pfam" id="PF03663">
    <property type="entry name" value="Glyco_hydro_76"/>
    <property type="match status" value="1"/>
</dbReference>
<dbReference type="OrthoDB" id="3798256at2759"/>
<keyword evidence="6" id="KW-0325">Glycoprotein</keyword>
<dbReference type="InterPro" id="IPR014480">
    <property type="entry name" value="Mannan-1_6-alpha_mannosidase"/>
</dbReference>
<accession>A0A9P4N0W9</accession>
<evidence type="ECO:0000256" key="7">
    <source>
        <dbReference type="ARBA" id="ARBA00023295"/>
    </source>
</evidence>
<dbReference type="Gene3D" id="1.50.10.20">
    <property type="match status" value="1"/>
</dbReference>
<dbReference type="GO" id="GO:0009272">
    <property type="term" value="P:fungal-type cell wall biogenesis"/>
    <property type="evidence" value="ECO:0007669"/>
    <property type="project" value="TreeGrafter"/>
</dbReference>
<evidence type="ECO:0000256" key="4">
    <source>
        <dbReference type="ARBA" id="ARBA00022729"/>
    </source>
</evidence>
<organism evidence="8 9">
    <name type="scientific">Lojkania enalia</name>
    <dbReference type="NCBI Taxonomy" id="147567"/>
    <lineage>
        <taxon>Eukaryota</taxon>
        <taxon>Fungi</taxon>
        <taxon>Dikarya</taxon>
        <taxon>Ascomycota</taxon>
        <taxon>Pezizomycotina</taxon>
        <taxon>Dothideomycetes</taxon>
        <taxon>Pleosporomycetidae</taxon>
        <taxon>Pleosporales</taxon>
        <taxon>Pleosporales incertae sedis</taxon>
        <taxon>Lojkania</taxon>
    </lineage>
</organism>
<gene>
    <name evidence="8" type="ORF">CC78DRAFT_596616</name>
</gene>
<dbReference type="GO" id="GO:0008496">
    <property type="term" value="F:mannan endo-1,6-alpha-mannosidase activity"/>
    <property type="evidence" value="ECO:0007669"/>
    <property type="project" value="UniProtKB-EC"/>
</dbReference>
<dbReference type="SUPFAM" id="SSF48208">
    <property type="entry name" value="Six-hairpin glycosidases"/>
    <property type="match status" value="1"/>
</dbReference>
<protein>
    <recommendedName>
        <fullName evidence="3">mannan endo-1,6-alpha-mannosidase</fullName>
        <ecNumber evidence="3">3.2.1.101</ecNumber>
    </recommendedName>
</protein>
<keyword evidence="9" id="KW-1185">Reference proteome</keyword>
<feature type="non-terminal residue" evidence="8">
    <location>
        <position position="286"/>
    </location>
</feature>
<dbReference type="Proteomes" id="UP000800093">
    <property type="component" value="Unassembled WGS sequence"/>
</dbReference>
<dbReference type="EMBL" id="ML986781">
    <property type="protein sequence ID" value="KAF2258134.1"/>
    <property type="molecule type" value="Genomic_DNA"/>
</dbReference>
<evidence type="ECO:0000256" key="6">
    <source>
        <dbReference type="ARBA" id="ARBA00023180"/>
    </source>
</evidence>
<evidence type="ECO:0000256" key="1">
    <source>
        <dbReference type="ARBA" id="ARBA00001452"/>
    </source>
</evidence>
<dbReference type="PANTHER" id="PTHR12145:SF36">
    <property type="entry name" value="MANNAN ENDO-1,6-ALPHA-MANNOSIDASE DCW1"/>
    <property type="match status" value="1"/>
</dbReference>
<reference evidence="9" key="1">
    <citation type="journal article" date="2020" name="Stud. Mycol.">
        <title>101 Dothideomycetes genomes: A test case for predicting lifestyles and emergence of pathogens.</title>
        <authorList>
            <person name="Haridas S."/>
            <person name="Albert R."/>
            <person name="Binder M."/>
            <person name="Bloem J."/>
            <person name="LaButti K."/>
            <person name="Salamov A."/>
            <person name="Andreopoulos B."/>
            <person name="Baker S."/>
            <person name="Barry K."/>
            <person name="Bills G."/>
            <person name="Bluhm B."/>
            <person name="Cannon C."/>
            <person name="Castanera R."/>
            <person name="Culley D."/>
            <person name="Daum C."/>
            <person name="Ezra D."/>
            <person name="Gonzalez J."/>
            <person name="Henrissat B."/>
            <person name="Kuo A."/>
            <person name="Liang C."/>
            <person name="Lipzen A."/>
            <person name="Lutzoni F."/>
            <person name="Magnuson J."/>
            <person name="Mondo S."/>
            <person name="Nolan M."/>
            <person name="Ohm R."/>
            <person name="Pangilinan J."/>
            <person name="Park H.-J."/>
            <person name="Ramirez L."/>
            <person name="Alfaro M."/>
            <person name="Sun H."/>
            <person name="Tritt A."/>
            <person name="Yoshinaga Y."/>
            <person name="Zwiers L.-H."/>
            <person name="Turgeon B."/>
            <person name="Goodwin S."/>
            <person name="Spatafora J."/>
            <person name="Crous P."/>
            <person name="Grigoriev I."/>
        </authorList>
    </citation>
    <scope>NUCLEOTIDE SEQUENCE [LARGE SCALE GENOMIC DNA]</scope>
    <source>
        <strain evidence="9">CBS 304.66</strain>
    </source>
</reference>
<evidence type="ECO:0000256" key="5">
    <source>
        <dbReference type="ARBA" id="ARBA00022801"/>
    </source>
</evidence>
<comment type="caution">
    <text evidence="8">The sequence shown here is derived from an EMBL/GenBank/DDBJ whole genome shotgun (WGS) entry which is preliminary data.</text>
</comment>
<dbReference type="AlphaFoldDB" id="A0A9P4N0W9"/>
<proteinExistence type="inferred from homology"/>
<dbReference type="PANTHER" id="PTHR12145">
    <property type="entry name" value="MANNAN ENDO-1,6-ALPHA-MANNOSIDASE DCW1"/>
    <property type="match status" value="1"/>
</dbReference>
<dbReference type="InterPro" id="IPR008928">
    <property type="entry name" value="6-hairpin_glycosidase_sf"/>
</dbReference>
<keyword evidence="5" id="KW-0378">Hydrolase</keyword>
<evidence type="ECO:0000256" key="3">
    <source>
        <dbReference type="ARBA" id="ARBA00012350"/>
    </source>
</evidence>
<comment type="similarity">
    <text evidence="2">Belongs to the glycosyl hydrolase 76 family.</text>
</comment>
<sequence length="286" mass="31649">MIVKAARRNAESIINEFYEKNPSNTSIGLSFSKPAELGGDELVWDQSAVVWDSIIAYSSLTGDTQFNDVVAEALHVQSGEGNDLIPVNQTNIGNFSLLTLSAAELSFPKAVDGKPTFLRLAQNVFNSQVERWDNSTCGGGLRNAIVDDDENSLNWEFKGSPANSNFFLMADRLYQLMKNNIYSSWAERMFTWALGSDLIDASTDRESWKINDGLNIIDESDCKILSLDAASNTIGRWLEGTAIMFNSTNGAEPWRYRLGNLSLATDTYLSPNTSTIDNPCPPDFRD</sequence>
<evidence type="ECO:0000256" key="2">
    <source>
        <dbReference type="ARBA" id="ARBA00009699"/>
    </source>
</evidence>
<evidence type="ECO:0000313" key="9">
    <source>
        <dbReference type="Proteomes" id="UP000800093"/>
    </source>
</evidence>
<dbReference type="InterPro" id="IPR005198">
    <property type="entry name" value="Glyco_hydro_76"/>
</dbReference>
<keyword evidence="4" id="KW-0732">Signal</keyword>
<comment type="catalytic activity">
    <reaction evidence="1">
        <text>Random hydrolysis of (1-&gt;6)-alpha-D-mannosidic linkages in unbranched (1-&gt;6)-mannans.</text>
        <dbReference type="EC" id="3.2.1.101"/>
    </reaction>
</comment>
<name>A0A9P4N0W9_9PLEO</name>
<dbReference type="GO" id="GO:0016052">
    <property type="term" value="P:carbohydrate catabolic process"/>
    <property type="evidence" value="ECO:0007669"/>
    <property type="project" value="InterPro"/>
</dbReference>
<dbReference type="EC" id="3.2.1.101" evidence="3"/>